<reference evidence="1 2" key="1">
    <citation type="submission" date="2022-05" db="EMBL/GenBank/DDBJ databases">
        <authorList>
            <consortium name="Genoscope - CEA"/>
            <person name="William W."/>
        </authorList>
    </citation>
    <scope>NUCLEOTIDE SEQUENCE [LARGE SCALE GENOMIC DNA]</scope>
</reference>
<evidence type="ECO:0000313" key="2">
    <source>
        <dbReference type="Proteomes" id="UP001159405"/>
    </source>
</evidence>
<sequence>MADEYQELTLKYYCSCLVETLSISYRTRLWLTSPVFGSLGSMYSQIRKCSGTLPPVVLAENSNQCDFCRRNSFPPPSQCSEVSWRLPRMTASLDDKVIGCVDDGSKDG</sequence>
<accession>A0ABN8NRN4</accession>
<protein>
    <submittedName>
        <fullName evidence="1">Uncharacterized protein</fullName>
    </submittedName>
</protein>
<evidence type="ECO:0000313" key="1">
    <source>
        <dbReference type="EMBL" id="CAH3114538.1"/>
    </source>
</evidence>
<dbReference type="Proteomes" id="UP001159405">
    <property type="component" value="Unassembled WGS sequence"/>
</dbReference>
<proteinExistence type="predicted"/>
<organism evidence="1 2">
    <name type="scientific">Porites lobata</name>
    <dbReference type="NCBI Taxonomy" id="104759"/>
    <lineage>
        <taxon>Eukaryota</taxon>
        <taxon>Metazoa</taxon>
        <taxon>Cnidaria</taxon>
        <taxon>Anthozoa</taxon>
        <taxon>Hexacorallia</taxon>
        <taxon>Scleractinia</taxon>
        <taxon>Fungiina</taxon>
        <taxon>Poritidae</taxon>
        <taxon>Porites</taxon>
    </lineage>
</organism>
<keyword evidence="2" id="KW-1185">Reference proteome</keyword>
<name>A0ABN8NRN4_9CNID</name>
<dbReference type="EMBL" id="CALNXK010000027">
    <property type="protein sequence ID" value="CAH3114538.1"/>
    <property type="molecule type" value="Genomic_DNA"/>
</dbReference>
<comment type="caution">
    <text evidence="1">The sequence shown here is derived from an EMBL/GenBank/DDBJ whole genome shotgun (WGS) entry which is preliminary data.</text>
</comment>
<gene>
    <name evidence="1" type="ORF">PLOB_00022961</name>
</gene>